<dbReference type="EMBL" id="MN739515">
    <property type="protein sequence ID" value="QHT09806.1"/>
    <property type="molecule type" value="Genomic_DNA"/>
</dbReference>
<dbReference type="InterPro" id="IPR035896">
    <property type="entry name" value="AN1-like_Znf"/>
</dbReference>
<evidence type="ECO:0000259" key="4">
    <source>
        <dbReference type="SMART" id="SM00154"/>
    </source>
</evidence>
<reference evidence="5" key="1">
    <citation type="journal article" date="2020" name="Nature">
        <title>Giant virus diversity and host interactions through global metagenomics.</title>
        <authorList>
            <person name="Schulz F."/>
            <person name="Roux S."/>
            <person name="Paez-Espino D."/>
            <person name="Jungbluth S."/>
            <person name="Walsh D.A."/>
            <person name="Denef V.J."/>
            <person name="McMahon K.D."/>
            <person name="Konstantinidis K.T."/>
            <person name="Eloe-Fadrosh E.A."/>
            <person name="Kyrpides N.C."/>
            <person name="Woyke T."/>
        </authorList>
    </citation>
    <scope>NUCLEOTIDE SEQUENCE</scope>
    <source>
        <strain evidence="5">GVMAG-M-3300023174-102</strain>
    </source>
</reference>
<dbReference type="Gene3D" id="4.10.1110.10">
    <property type="entry name" value="AN1-like Zinc finger"/>
    <property type="match status" value="1"/>
</dbReference>
<evidence type="ECO:0000256" key="2">
    <source>
        <dbReference type="ARBA" id="ARBA00022771"/>
    </source>
</evidence>
<dbReference type="GO" id="GO:0008270">
    <property type="term" value="F:zinc ion binding"/>
    <property type="evidence" value="ECO:0007669"/>
    <property type="project" value="UniProtKB-KW"/>
</dbReference>
<evidence type="ECO:0000256" key="3">
    <source>
        <dbReference type="ARBA" id="ARBA00022833"/>
    </source>
</evidence>
<dbReference type="AlphaFoldDB" id="A0A6C0CYA1"/>
<dbReference type="SMART" id="SM00154">
    <property type="entry name" value="ZnF_AN1"/>
    <property type="match status" value="1"/>
</dbReference>
<keyword evidence="2" id="KW-0863">Zinc-finger</keyword>
<evidence type="ECO:0000256" key="1">
    <source>
        <dbReference type="ARBA" id="ARBA00022723"/>
    </source>
</evidence>
<sequence>MILCSICNKKLSNLMSNIYTCKCRNIYCPKHLLAHDCTFDYKAEFKRYNNLESISNEKVTKI</sequence>
<protein>
    <recommendedName>
        <fullName evidence="4">AN1-type domain-containing protein</fullName>
    </recommendedName>
</protein>
<proteinExistence type="predicted"/>
<keyword evidence="1" id="KW-0479">Metal-binding</keyword>
<dbReference type="SUPFAM" id="SSF118310">
    <property type="entry name" value="AN1-like Zinc finger"/>
    <property type="match status" value="1"/>
</dbReference>
<feature type="domain" description="AN1-type" evidence="4">
    <location>
        <begin position="4"/>
        <end position="42"/>
    </location>
</feature>
<organism evidence="5">
    <name type="scientific">viral metagenome</name>
    <dbReference type="NCBI Taxonomy" id="1070528"/>
    <lineage>
        <taxon>unclassified sequences</taxon>
        <taxon>metagenomes</taxon>
        <taxon>organismal metagenomes</taxon>
    </lineage>
</organism>
<keyword evidence="3" id="KW-0862">Zinc</keyword>
<name>A0A6C0CYA1_9ZZZZ</name>
<evidence type="ECO:0000313" key="5">
    <source>
        <dbReference type="EMBL" id="QHT09806.1"/>
    </source>
</evidence>
<accession>A0A6C0CYA1</accession>
<dbReference type="InterPro" id="IPR000058">
    <property type="entry name" value="Znf_AN1"/>
</dbReference>